<dbReference type="EMBL" id="CP022748">
    <property type="protein sequence ID" value="ASY46721.1"/>
    <property type="molecule type" value="Genomic_DNA"/>
</dbReference>
<dbReference type="SUPFAM" id="SSF53955">
    <property type="entry name" value="Lysozyme-like"/>
    <property type="match status" value="1"/>
</dbReference>
<comment type="similarity">
    <text evidence="1">Belongs to the transglycosylase Slt family.</text>
</comment>
<sequence>MDSAGVHFPRFKNGEVVMRAFFLGVATVGLICSVEAPAVSRPEHAVRSVQLIAMGAPVKQDVAAPAAPVRDLPDATLLPPVGDFRVHDLSRQWVEFQMANNFMDTNPRSAPADAEDPFAHVGVAQLGAMAVEAQLPPASSVPVPLWMRGGAMFASAAYHYVPGCSSPGYRPTGFLTSDAEMRRASYYDMMSNIACQYGIPVGLFDAMIIRESRYRPDAFSRKNAFGLTQLMPDTAVALGVNRYSINENLRGGAKYLRQQLDRFGHYHLALAAYNAGPGRIRNGLVPQIPETQAYVDNVLLNWSRLSGIGRQATIISTTAGPNTQLRPTIGRKASVSTF</sequence>
<dbReference type="Gene3D" id="1.10.530.10">
    <property type="match status" value="1"/>
</dbReference>
<comment type="similarity">
    <text evidence="2">Belongs to the virb1 family.</text>
</comment>
<dbReference type="Pfam" id="PF01464">
    <property type="entry name" value="SLT"/>
    <property type="match status" value="1"/>
</dbReference>
<dbReference type="CDD" id="cd00254">
    <property type="entry name" value="LT-like"/>
    <property type="match status" value="1"/>
</dbReference>
<dbReference type="PANTHER" id="PTHR37423">
    <property type="entry name" value="SOLUBLE LYTIC MUREIN TRANSGLYCOSYLASE-RELATED"/>
    <property type="match status" value="1"/>
</dbReference>
<dbReference type="PANTHER" id="PTHR37423:SF2">
    <property type="entry name" value="MEMBRANE-BOUND LYTIC MUREIN TRANSGLYCOSYLASE C"/>
    <property type="match status" value="1"/>
</dbReference>
<evidence type="ECO:0000313" key="5">
    <source>
        <dbReference type="Proteomes" id="UP000217141"/>
    </source>
</evidence>
<organism evidence="4 5">
    <name type="scientific">Sphingobium xenophagum</name>
    <dbReference type="NCBI Taxonomy" id="121428"/>
    <lineage>
        <taxon>Bacteria</taxon>
        <taxon>Pseudomonadati</taxon>
        <taxon>Pseudomonadota</taxon>
        <taxon>Alphaproteobacteria</taxon>
        <taxon>Sphingomonadales</taxon>
        <taxon>Sphingomonadaceae</taxon>
        <taxon>Sphingobium</taxon>
    </lineage>
</organism>
<name>A0A249MZB7_SPHXE</name>
<dbReference type="Proteomes" id="UP000217141">
    <property type="component" value="Plasmid p2"/>
</dbReference>
<protein>
    <submittedName>
        <fullName evidence="4">Lytic transglycosylase</fullName>
    </submittedName>
</protein>
<keyword evidence="4" id="KW-0614">Plasmid</keyword>
<dbReference type="InterPro" id="IPR023346">
    <property type="entry name" value="Lysozyme-like_dom_sf"/>
</dbReference>
<reference evidence="4 5" key="1">
    <citation type="submission" date="2017-08" db="EMBL/GenBank/DDBJ databases">
        <title>Whole Genome Sequence of Sphingobium hydrophobicum C1: Insights into Adaption to the Electronic-waste Contaminated Sediment.</title>
        <authorList>
            <person name="Song D."/>
            <person name="Chen X."/>
            <person name="Xu M."/>
        </authorList>
    </citation>
    <scope>NUCLEOTIDE SEQUENCE [LARGE SCALE GENOMIC DNA]</scope>
    <source>
        <strain evidence="4 5">C1</strain>
        <plasmid evidence="4 5">p2</plasmid>
    </source>
</reference>
<dbReference type="AlphaFoldDB" id="A0A249MZB7"/>
<evidence type="ECO:0000259" key="3">
    <source>
        <dbReference type="Pfam" id="PF01464"/>
    </source>
</evidence>
<accession>A0A249MZB7</accession>
<dbReference type="InterPro" id="IPR008258">
    <property type="entry name" value="Transglycosylase_SLT_dom_1"/>
</dbReference>
<evidence type="ECO:0000256" key="2">
    <source>
        <dbReference type="ARBA" id="ARBA00009387"/>
    </source>
</evidence>
<geneLocation type="plasmid" evidence="4 5">
    <name>p2</name>
</geneLocation>
<dbReference type="KEGG" id="shyd:CJD35_19685"/>
<evidence type="ECO:0000256" key="1">
    <source>
        <dbReference type="ARBA" id="ARBA00007734"/>
    </source>
</evidence>
<proteinExistence type="inferred from homology"/>
<gene>
    <name evidence="4" type="ORF">CJD35_19685</name>
</gene>
<evidence type="ECO:0000313" key="4">
    <source>
        <dbReference type="EMBL" id="ASY46721.1"/>
    </source>
</evidence>
<feature type="domain" description="Transglycosylase SLT" evidence="3">
    <location>
        <begin position="191"/>
        <end position="282"/>
    </location>
</feature>